<evidence type="ECO:0000313" key="2">
    <source>
        <dbReference type="EMBL" id="KAJ7980453.1"/>
    </source>
</evidence>
<evidence type="ECO:0000256" key="1">
    <source>
        <dbReference type="SAM" id="SignalP"/>
    </source>
</evidence>
<feature type="chain" id="PRO_5041933642" evidence="1">
    <location>
        <begin position="20"/>
        <end position="635"/>
    </location>
</feature>
<gene>
    <name evidence="2" type="ORF">O6P43_003727</name>
</gene>
<keyword evidence="3" id="KW-1185">Reference proteome</keyword>
<keyword evidence="1" id="KW-0732">Signal</keyword>
<organism evidence="2 3">
    <name type="scientific">Quillaja saponaria</name>
    <name type="common">Soap bark tree</name>
    <dbReference type="NCBI Taxonomy" id="32244"/>
    <lineage>
        <taxon>Eukaryota</taxon>
        <taxon>Viridiplantae</taxon>
        <taxon>Streptophyta</taxon>
        <taxon>Embryophyta</taxon>
        <taxon>Tracheophyta</taxon>
        <taxon>Spermatophyta</taxon>
        <taxon>Magnoliopsida</taxon>
        <taxon>eudicotyledons</taxon>
        <taxon>Gunneridae</taxon>
        <taxon>Pentapetalae</taxon>
        <taxon>rosids</taxon>
        <taxon>fabids</taxon>
        <taxon>Fabales</taxon>
        <taxon>Quillajaceae</taxon>
        <taxon>Quillaja</taxon>
    </lineage>
</organism>
<protein>
    <submittedName>
        <fullName evidence="2">Importin beta-like SAD2-like</fullName>
    </submittedName>
</protein>
<dbReference type="GO" id="GO:0006606">
    <property type="term" value="P:protein import into nucleus"/>
    <property type="evidence" value="ECO:0007669"/>
    <property type="project" value="TreeGrafter"/>
</dbReference>
<dbReference type="GO" id="GO:0005635">
    <property type="term" value="C:nuclear envelope"/>
    <property type="evidence" value="ECO:0007669"/>
    <property type="project" value="TreeGrafter"/>
</dbReference>
<dbReference type="InterPro" id="IPR016024">
    <property type="entry name" value="ARM-type_fold"/>
</dbReference>
<feature type="signal peptide" evidence="1">
    <location>
        <begin position="1"/>
        <end position="19"/>
    </location>
</feature>
<accession>A0AAD7VLW7</accession>
<dbReference type="GO" id="GO:0006611">
    <property type="term" value="P:protein export from nucleus"/>
    <property type="evidence" value="ECO:0007669"/>
    <property type="project" value="TreeGrafter"/>
</dbReference>
<sequence>MSLRSLCCLAIHLVQTATSSMPPPQRSIESHSLHISLSHFRGENLGRRVAAAIYLKNFTRRHIEKDNSSSKFRAVAVVEFVKQDRWPELVPDLRSAIDNSNLISNVANSRWSTINALVVLRALLRPFQYFLNPIVAKEPVPPQLELISKEILVPLLAVFQQFVEEALETRGKREETEKFLLTVCKCMHYAVKSHMPSTLAPLMPSFCHDLIGILVSLTLDHAVTLEDGFSIRLKTGKRCLLIFCALITRHQKYTYKLITEIINFALNLVKFSKNISNLEFLFERILSLGFDVISHVLETGPGWRLVSPHFMTLLDTAIFPALMMNEKDISDWEEDADEYIRKNLPSDIEEVSGWREDLFTARKSALNLLRVISLSKGPPMGNSFPIPSNVSASQTRIVNEYFGVLMAYGGLKDFLREQQPEYVTLVLTRVLPLYTVSTTLPYLVASANWVLGQHAFCLTEEISVDVYSQLLKALAMPNCGNTSCYPVWVSAARAMAVLLENYYMPPEWLPLLQEVIGNIVKEDNEISILFELLCSVVDAGNENVATHIPYIVMSLTGVISKCITPDMESWPQVVEQGFATSVVMARSWVNCMPEESGKIRSCEKWASAQAEMIRSFASLLQQALLRPPYSLDQNG</sequence>
<dbReference type="GO" id="GO:0005049">
    <property type="term" value="F:nuclear export signal receptor activity"/>
    <property type="evidence" value="ECO:0007669"/>
    <property type="project" value="TreeGrafter"/>
</dbReference>
<dbReference type="AlphaFoldDB" id="A0AAD7VLW7"/>
<dbReference type="InterPro" id="IPR011989">
    <property type="entry name" value="ARM-like"/>
</dbReference>
<reference evidence="2" key="1">
    <citation type="journal article" date="2023" name="Science">
        <title>Elucidation of the pathway for biosynthesis of saponin adjuvants from the soapbark tree.</title>
        <authorList>
            <person name="Reed J."/>
            <person name="Orme A."/>
            <person name="El-Demerdash A."/>
            <person name="Owen C."/>
            <person name="Martin L.B.B."/>
            <person name="Misra R.C."/>
            <person name="Kikuchi S."/>
            <person name="Rejzek M."/>
            <person name="Martin A.C."/>
            <person name="Harkess A."/>
            <person name="Leebens-Mack J."/>
            <person name="Louveau T."/>
            <person name="Stephenson M.J."/>
            <person name="Osbourn A."/>
        </authorList>
    </citation>
    <scope>NUCLEOTIDE SEQUENCE</scope>
    <source>
        <strain evidence="2">S10</strain>
    </source>
</reference>
<dbReference type="Proteomes" id="UP001163823">
    <property type="component" value="Chromosome 2"/>
</dbReference>
<dbReference type="PANTHER" id="PTHR10997:SF29">
    <property type="entry name" value="ARM REPEAT SUPERFAMILY PROTEIN"/>
    <property type="match status" value="1"/>
</dbReference>
<evidence type="ECO:0000313" key="3">
    <source>
        <dbReference type="Proteomes" id="UP001163823"/>
    </source>
</evidence>
<dbReference type="KEGG" id="qsa:O6P43_003727"/>
<dbReference type="SUPFAM" id="SSF48371">
    <property type="entry name" value="ARM repeat"/>
    <property type="match status" value="1"/>
</dbReference>
<dbReference type="PANTHER" id="PTHR10997">
    <property type="entry name" value="IMPORTIN-7, 8, 11"/>
    <property type="match status" value="1"/>
</dbReference>
<proteinExistence type="predicted"/>
<dbReference type="GO" id="GO:0005829">
    <property type="term" value="C:cytosol"/>
    <property type="evidence" value="ECO:0007669"/>
    <property type="project" value="TreeGrafter"/>
</dbReference>
<dbReference type="Gene3D" id="1.25.10.10">
    <property type="entry name" value="Leucine-rich Repeat Variant"/>
    <property type="match status" value="1"/>
</dbReference>
<name>A0AAD7VLW7_QUISA</name>
<comment type="caution">
    <text evidence="2">The sequence shown here is derived from an EMBL/GenBank/DDBJ whole genome shotgun (WGS) entry which is preliminary data.</text>
</comment>
<dbReference type="EMBL" id="JARAOO010000002">
    <property type="protein sequence ID" value="KAJ7980453.1"/>
    <property type="molecule type" value="Genomic_DNA"/>
</dbReference>